<evidence type="ECO:0000313" key="2">
    <source>
        <dbReference type="EMBL" id="MFC0626239.1"/>
    </source>
</evidence>
<keyword evidence="1" id="KW-1133">Transmembrane helix</keyword>
<reference evidence="2 3" key="1">
    <citation type="submission" date="2024-09" db="EMBL/GenBank/DDBJ databases">
        <authorList>
            <person name="Sun Q."/>
            <person name="Mori K."/>
        </authorList>
    </citation>
    <scope>NUCLEOTIDE SEQUENCE [LARGE SCALE GENOMIC DNA]</scope>
    <source>
        <strain evidence="2 3">CGMCC 1.15906</strain>
    </source>
</reference>
<sequence>MESLPRRPTRPWDHRHVHIGVLRLGAVALLVALIGVVIALDTADQRNFAQKMLAAGVPATATEVVLKVSDGKGGKYVDAVRVTIPTSDGQSRQAELAFSLAEPEGAEPGRRTPAAGSRYAAPLAVLYDPSAPSELIATVDARSFATADEPIWIGKSMALIGFSVVLGCLIHVVIAARRRGHRWSWWGPSPPRRH</sequence>
<evidence type="ECO:0000313" key="3">
    <source>
        <dbReference type="Proteomes" id="UP001589890"/>
    </source>
</evidence>
<dbReference type="EMBL" id="JBHLTC010000023">
    <property type="protein sequence ID" value="MFC0626239.1"/>
    <property type="molecule type" value="Genomic_DNA"/>
</dbReference>
<name>A0ABV6QNL9_9ACTN</name>
<proteinExistence type="predicted"/>
<accession>A0ABV6QNL9</accession>
<keyword evidence="3" id="KW-1185">Reference proteome</keyword>
<feature type="transmembrane region" description="Helical" evidence="1">
    <location>
        <begin position="157"/>
        <end position="176"/>
    </location>
</feature>
<evidence type="ECO:0008006" key="4">
    <source>
        <dbReference type="Google" id="ProtNLM"/>
    </source>
</evidence>
<dbReference type="RefSeq" id="WP_380049488.1">
    <property type="nucleotide sequence ID" value="NZ_JBHLTC010000023.1"/>
</dbReference>
<organism evidence="2 3">
    <name type="scientific">Kribbella deserti</name>
    <dbReference type="NCBI Taxonomy" id="1926257"/>
    <lineage>
        <taxon>Bacteria</taxon>
        <taxon>Bacillati</taxon>
        <taxon>Actinomycetota</taxon>
        <taxon>Actinomycetes</taxon>
        <taxon>Propionibacteriales</taxon>
        <taxon>Kribbellaceae</taxon>
        <taxon>Kribbella</taxon>
    </lineage>
</organism>
<keyword evidence="1" id="KW-0812">Transmembrane</keyword>
<comment type="caution">
    <text evidence="2">The sequence shown here is derived from an EMBL/GenBank/DDBJ whole genome shotgun (WGS) entry which is preliminary data.</text>
</comment>
<gene>
    <name evidence="2" type="ORF">ACFFGN_19325</name>
</gene>
<keyword evidence="1" id="KW-0472">Membrane</keyword>
<dbReference type="Proteomes" id="UP001589890">
    <property type="component" value="Unassembled WGS sequence"/>
</dbReference>
<protein>
    <recommendedName>
        <fullName evidence="4">DUF3592 domain-containing protein</fullName>
    </recommendedName>
</protein>
<evidence type="ECO:0000256" key="1">
    <source>
        <dbReference type="SAM" id="Phobius"/>
    </source>
</evidence>
<feature type="transmembrane region" description="Helical" evidence="1">
    <location>
        <begin position="21"/>
        <end position="40"/>
    </location>
</feature>